<sequence length="303" mass="34439">MVIIVITMDPMFNFFADSDKSSDDGREPENSNVIDALFGGSESATTNFFFSEEEMENTSCQKTTQLKDSIFSATTQEDLVTRIYIKDKIKPKEIRSSAYKHNMHKEEIQRHQDSIQECQSQPSKSDQVSKRKLETKPEETGNSSKVTSNAKKFCMTNGAENSTTKHLNEKKNSCINVSSNSNVVSESARLMPPPQPINTPNKELMVTKSLKSDEINEVLIEKKDENYLEENCNDADVLSAALTTTNYEKLREQLSNLHAAKISGNFVYQVAEMLQWYCEGHIEQQIINQDKKLNKVVTWQWPS</sequence>
<dbReference type="EMBL" id="VXIV02003233">
    <property type="protein sequence ID" value="KAF6019403.1"/>
    <property type="molecule type" value="Genomic_DNA"/>
</dbReference>
<protein>
    <submittedName>
        <fullName evidence="2">Uncharacterized protein</fullName>
    </submittedName>
</protein>
<evidence type="ECO:0000313" key="2">
    <source>
        <dbReference type="EMBL" id="KAF6019403.1"/>
    </source>
</evidence>
<feature type="compositionally biased region" description="Basic and acidic residues" evidence="1">
    <location>
        <begin position="105"/>
        <end position="114"/>
    </location>
</feature>
<accession>A0A7J7IZQ8</accession>
<dbReference type="AlphaFoldDB" id="A0A7J7IZQ8"/>
<organism evidence="2 3">
    <name type="scientific">Bugula neritina</name>
    <name type="common">Brown bryozoan</name>
    <name type="synonym">Sertularia neritina</name>
    <dbReference type="NCBI Taxonomy" id="10212"/>
    <lineage>
        <taxon>Eukaryota</taxon>
        <taxon>Metazoa</taxon>
        <taxon>Spiralia</taxon>
        <taxon>Lophotrochozoa</taxon>
        <taxon>Bryozoa</taxon>
        <taxon>Gymnolaemata</taxon>
        <taxon>Cheilostomatida</taxon>
        <taxon>Flustrina</taxon>
        <taxon>Buguloidea</taxon>
        <taxon>Bugulidae</taxon>
        <taxon>Bugula</taxon>
    </lineage>
</organism>
<evidence type="ECO:0000313" key="3">
    <source>
        <dbReference type="Proteomes" id="UP000593567"/>
    </source>
</evidence>
<proteinExistence type="predicted"/>
<feature type="compositionally biased region" description="Polar residues" evidence="1">
    <location>
        <begin position="140"/>
        <end position="149"/>
    </location>
</feature>
<feature type="compositionally biased region" description="Basic and acidic residues" evidence="1">
    <location>
        <begin position="127"/>
        <end position="139"/>
    </location>
</feature>
<gene>
    <name evidence="2" type="ORF">EB796_022293</name>
</gene>
<comment type="caution">
    <text evidence="2">The sequence shown here is derived from an EMBL/GenBank/DDBJ whole genome shotgun (WGS) entry which is preliminary data.</text>
</comment>
<feature type="compositionally biased region" description="Polar residues" evidence="1">
    <location>
        <begin position="115"/>
        <end position="126"/>
    </location>
</feature>
<reference evidence="2" key="1">
    <citation type="submission" date="2020-06" db="EMBL/GenBank/DDBJ databases">
        <title>Draft genome of Bugula neritina, a colonial animal packing powerful symbionts and potential medicines.</title>
        <authorList>
            <person name="Rayko M."/>
        </authorList>
    </citation>
    <scope>NUCLEOTIDE SEQUENCE [LARGE SCALE GENOMIC DNA]</scope>
    <source>
        <strain evidence="2">Kwan_BN1</strain>
    </source>
</reference>
<keyword evidence="3" id="KW-1185">Reference proteome</keyword>
<evidence type="ECO:0000256" key="1">
    <source>
        <dbReference type="SAM" id="MobiDB-lite"/>
    </source>
</evidence>
<name>A0A7J7IZQ8_BUGNE</name>
<feature type="region of interest" description="Disordered" evidence="1">
    <location>
        <begin position="105"/>
        <end position="149"/>
    </location>
</feature>
<dbReference type="Proteomes" id="UP000593567">
    <property type="component" value="Unassembled WGS sequence"/>
</dbReference>